<protein>
    <submittedName>
        <fullName evidence="1">Uncharacterized protein</fullName>
    </submittedName>
</protein>
<dbReference type="EMBL" id="KZ824654">
    <property type="protein sequence ID" value="RAK75734.1"/>
    <property type="molecule type" value="Genomic_DNA"/>
</dbReference>
<dbReference type="GeneID" id="63863782"/>
<dbReference type="Proteomes" id="UP000249789">
    <property type="component" value="Unassembled WGS sequence"/>
</dbReference>
<organism evidence="1 2">
    <name type="scientific">Aspergillus fijiensis CBS 313.89</name>
    <dbReference type="NCBI Taxonomy" id="1448319"/>
    <lineage>
        <taxon>Eukaryota</taxon>
        <taxon>Fungi</taxon>
        <taxon>Dikarya</taxon>
        <taxon>Ascomycota</taxon>
        <taxon>Pezizomycotina</taxon>
        <taxon>Eurotiomycetes</taxon>
        <taxon>Eurotiomycetidae</taxon>
        <taxon>Eurotiales</taxon>
        <taxon>Aspergillaceae</taxon>
        <taxon>Aspergillus</taxon>
    </lineage>
</organism>
<dbReference type="OrthoDB" id="4499271at2759"/>
<keyword evidence="2" id="KW-1185">Reference proteome</keyword>
<name>A0A8G1RN03_9EURO</name>
<proteinExistence type="predicted"/>
<accession>A0A8G1RN03</accession>
<dbReference type="AlphaFoldDB" id="A0A8G1RN03"/>
<evidence type="ECO:0000313" key="2">
    <source>
        <dbReference type="Proteomes" id="UP000249789"/>
    </source>
</evidence>
<dbReference type="RefSeq" id="XP_040799744.1">
    <property type="nucleotide sequence ID" value="XM_040946449.1"/>
</dbReference>
<sequence>MSSIYGTYKGWYLPGFESDESLEHKKIEQQMDETETSASNKEAYAFKYTGQNVDKAFVGKVTQLLVGNGIPNFLFGDMMFRFFGCETDVLSINLSIPDELMDEAVRVLRQAGFYDGPIEPFEVEGSHCFLDSRSHRLHAFNPKIKRLEPDVPTTWPLRDAFRSFVSSIDLSVGS</sequence>
<reference evidence="1 2" key="1">
    <citation type="submission" date="2018-02" db="EMBL/GenBank/DDBJ databases">
        <title>The genomes of Aspergillus section Nigri reveals drivers in fungal speciation.</title>
        <authorList>
            <consortium name="DOE Joint Genome Institute"/>
            <person name="Vesth T.C."/>
            <person name="Nybo J."/>
            <person name="Theobald S."/>
            <person name="Brandl J."/>
            <person name="Frisvad J.C."/>
            <person name="Nielsen K.F."/>
            <person name="Lyhne E.K."/>
            <person name="Kogle M.E."/>
            <person name="Kuo A."/>
            <person name="Riley R."/>
            <person name="Clum A."/>
            <person name="Nolan M."/>
            <person name="Lipzen A."/>
            <person name="Salamov A."/>
            <person name="Henrissat B."/>
            <person name="Wiebenga A."/>
            <person name="De vries R.P."/>
            <person name="Grigoriev I.V."/>
            <person name="Mortensen U.H."/>
            <person name="Andersen M.R."/>
            <person name="Baker S.E."/>
        </authorList>
    </citation>
    <scope>NUCLEOTIDE SEQUENCE [LARGE SCALE GENOMIC DNA]</scope>
    <source>
        <strain evidence="1 2">CBS 313.89</strain>
    </source>
</reference>
<dbReference type="VEuPathDB" id="FungiDB:BO72DRAFT_460145"/>
<gene>
    <name evidence="1" type="ORF">BO72DRAFT_460145</name>
</gene>
<evidence type="ECO:0000313" key="1">
    <source>
        <dbReference type="EMBL" id="RAK75734.1"/>
    </source>
</evidence>